<reference evidence="2 3" key="1">
    <citation type="submission" date="2015-11" db="EMBL/GenBank/DDBJ databases">
        <authorList>
            <person name="Zhang Y."/>
            <person name="Guo Z."/>
        </authorList>
    </citation>
    <scope>NUCLEOTIDE SEQUENCE [LARGE SCALE GENOMIC DNA]</scope>
    <source>
        <strain evidence="3">gdw1</strain>
    </source>
</reference>
<evidence type="ECO:0000313" key="2">
    <source>
        <dbReference type="EMBL" id="ODA91301.1"/>
    </source>
</evidence>
<keyword evidence="1" id="KW-1133">Transmembrane helix</keyword>
<gene>
    <name evidence="2" type="ORF">ATY41_01030</name>
</gene>
<proteinExistence type="predicted"/>
<sequence>MPRNTWWSLLGLALILALVSLGLFLAPGLDQGVATRAVGHHDSLTRRQWIDLGVAIIGFTAAVCAATALFVTRRRLEEGIQATPVTRRRSQT</sequence>
<feature type="transmembrane region" description="Helical" evidence="1">
    <location>
        <begin position="52"/>
        <end position="71"/>
    </location>
</feature>
<evidence type="ECO:0000313" key="3">
    <source>
        <dbReference type="Proteomes" id="UP000094426"/>
    </source>
</evidence>
<dbReference type="RefSeq" id="WP_041767674.1">
    <property type="nucleotide sequence ID" value="NZ_LNZG01000001.1"/>
</dbReference>
<keyword evidence="1" id="KW-0812">Transmembrane</keyword>
<comment type="caution">
    <text evidence="2">The sequence shown here is derived from an EMBL/GenBank/DDBJ whole genome shotgun (WGS) entry which is preliminary data.</text>
</comment>
<protein>
    <submittedName>
        <fullName evidence="2">Uncharacterized protein</fullName>
    </submittedName>
</protein>
<keyword evidence="1" id="KW-0472">Membrane</keyword>
<dbReference type="EMBL" id="LNZG01000001">
    <property type="protein sequence ID" value="ODA91301.1"/>
    <property type="molecule type" value="Genomic_DNA"/>
</dbReference>
<evidence type="ECO:0000256" key="1">
    <source>
        <dbReference type="SAM" id="Phobius"/>
    </source>
</evidence>
<dbReference type="AlphaFoldDB" id="A0A1E2SNI9"/>
<accession>A0A1E2SNI9</accession>
<dbReference type="Proteomes" id="UP000094426">
    <property type="component" value="Unassembled WGS sequence"/>
</dbReference>
<name>A0A1E2SNI9_LEIXY</name>
<organism evidence="2 3">
    <name type="scientific">Leifsonia xyli subsp. xyli</name>
    <dbReference type="NCBI Taxonomy" id="59736"/>
    <lineage>
        <taxon>Bacteria</taxon>
        <taxon>Bacillati</taxon>
        <taxon>Actinomycetota</taxon>
        <taxon>Actinomycetes</taxon>
        <taxon>Micrococcales</taxon>
        <taxon>Microbacteriaceae</taxon>
        <taxon>Leifsonia</taxon>
    </lineage>
</organism>
<dbReference type="OrthoDB" id="9911623at2"/>